<comment type="caution">
    <text evidence="1">The sequence shown here is derived from an EMBL/GenBank/DDBJ whole genome shotgun (WGS) entry which is preliminary data.</text>
</comment>
<gene>
    <name evidence="1" type="ORF">EV148_101792</name>
</gene>
<keyword evidence="2" id="KW-1185">Reference proteome</keyword>
<protein>
    <recommendedName>
        <fullName evidence="3">Hemin transport protein</fullName>
    </recommendedName>
</protein>
<evidence type="ECO:0000313" key="2">
    <source>
        <dbReference type="Proteomes" id="UP000294862"/>
    </source>
</evidence>
<sequence>MSSFDDRSDADGCLPHEGPPYAPPAVCTSRGLDLARLADALPKLGTVLWLERRPPAAAPAPGLLPRGVVLLDHPALAVLARCSDVSACEAVTPNGPREWLAFASADGEPRAKLFLLPDSDYLAWDEMTAQCRSVGSRDPASRWSAHAAFLRNALARIAGGWRARLLAFEQRRLPWLRTLDARPPLRISLLGLDLARAIARDEGAELVSPLHAA</sequence>
<evidence type="ECO:0008006" key="3">
    <source>
        <dbReference type="Google" id="ProtNLM"/>
    </source>
</evidence>
<dbReference type="OrthoDB" id="5957605at2"/>
<dbReference type="AlphaFoldDB" id="A0A4R2IHW8"/>
<evidence type="ECO:0000313" key="1">
    <source>
        <dbReference type="EMBL" id="TCO43368.1"/>
    </source>
</evidence>
<dbReference type="SUPFAM" id="SSF144064">
    <property type="entry name" value="Heme iron utilization protein-like"/>
    <property type="match status" value="1"/>
</dbReference>
<dbReference type="Proteomes" id="UP000294862">
    <property type="component" value="Unassembled WGS sequence"/>
</dbReference>
<proteinExistence type="predicted"/>
<dbReference type="EMBL" id="SLWQ01000001">
    <property type="protein sequence ID" value="TCO43368.1"/>
    <property type="molecule type" value="Genomic_DNA"/>
</dbReference>
<name>A0A4R2IHW8_9GAMM</name>
<organism evidence="1 2">
    <name type="scientific">Dokdonella fugitiva</name>
    <dbReference type="NCBI Taxonomy" id="328517"/>
    <lineage>
        <taxon>Bacteria</taxon>
        <taxon>Pseudomonadati</taxon>
        <taxon>Pseudomonadota</taxon>
        <taxon>Gammaproteobacteria</taxon>
        <taxon>Lysobacterales</taxon>
        <taxon>Rhodanobacteraceae</taxon>
        <taxon>Dokdonella</taxon>
    </lineage>
</organism>
<accession>A0A4R2IHW8</accession>
<dbReference type="RefSeq" id="WP_131993714.1">
    <property type="nucleotide sequence ID" value="NZ_SLWQ01000001.1"/>
</dbReference>
<reference evidence="1 2" key="1">
    <citation type="journal article" date="2015" name="Stand. Genomic Sci.">
        <title>Genomic Encyclopedia of Bacterial and Archaeal Type Strains, Phase III: the genomes of soil and plant-associated and newly described type strains.</title>
        <authorList>
            <person name="Whitman W.B."/>
            <person name="Woyke T."/>
            <person name="Klenk H.P."/>
            <person name="Zhou Y."/>
            <person name="Lilburn T.G."/>
            <person name="Beck B.J."/>
            <person name="De Vos P."/>
            <person name="Vandamme P."/>
            <person name="Eisen J.A."/>
            <person name="Garrity G."/>
            <person name="Hugenholtz P."/>
            <person name="Kyrpides N.C."/>
        </authorList>
    </citation>
    <scope>NUCLEOTIDE SEQUENCE [LARGE SCALE GENOMIC DNA]</scope>
    <source>
        <strain evidence="1 2">A3</strain>
    </source>
</reference>